<keyword evidence="3" id="KW-1185">Reference proteome</keyword>
<protein>
    <submittedName>
        <fullName evidence="2">Uncharacterized protein</fullName>
    </submittedName>
</protein>
<dbReference type="Proteomes" id="UP000280346">
    <property type="component" value="Unassembled WGS sequence"/>
</dbReference>
<dbReference type="EMBL" id="RZIJ01000043">
    <property type="protein sequence ID" value="RUQ61851.1"/>
    <property type="molecule type" value="Genomic_DNA"/>
</dbReference>
<dbReference type="AlphaFoldDB" id="A0A433IZX0"/>
<comment type="caution">
    <text evidence="2">The sequence shown here is derived from an EMBL/GenBank/DDBJ whole genome shotgun (WGS) entry which is preliminary data.</text>
</comment>
<dbReference type="RefSeq" id="WP_127004736.1">
    <property type="nucleotide sequence ID" value="NZ_JBNPXW010000006.1"/>
</dbReference>
<feature type="region of interest" description="Disordered" evidence="1">
    <location>
        <begin position="1"/>
        <end position="35"/>
    </location>
</feature>
<evidence type="ECO:0000256" key="1">
    <source>
        <dbReference type="SAM" id="MobiDB-lite"/>
    </source>
</evidence>
<dbReference type="OrthoDB" id="7365800at2"/>
<name>A0A433IZX0_9PROT</name>
<reference evidence="2 3" key="1">
    <citation type="submission" date="2018-12" db="EMBL/GenBank/DDBJ databases">
        <authorList>
            <person name="Yang Y."/>
        </authorList>
    </citation>
    <scope>NUCLEOTIDE SEQUENCE [LARGE SCALE GENOMIC DNA]</scope>
    <source>
        <strain evidence="2 3">GSF71</strain>
    </source>
</reference>
<evidence type="ECO:0000313" key="3">
    <source>
        <dbReference type="Proteomes" id="UP000280346"/>
    </source>
</evidence>
<gene>
    <name evidence="2" type="ORF">EJ913_29555</name>
</gene>
<evidence type="ECO:0000313" key="2">
    <source>
        <dbReference type="EMBL" id="RUQ61851.1"/>
    </source>
</evidence>
<sequence>MSINRPRSPLPIPYAGRHTGTPHGVKSSNAAPDDSGPAVFHSFSYLDFARSGWKASGLNEAVEHDVGAFCDPLGDGDTVHVLWRNGQGWRASGPFGIATMTFDRAFDCVASEPSFWIHP</sequence>
<proteinExistence type="predicted"/>
<organism evidence="2 3">
    <name type="scientific">Azospirillum doebereinerae</name>
    <dbReference type="NCBI Taxonomy" id="92933"/>
    <lineage>
        <taxon>Bacteria</taxon>
        <taxon>Pseudomonadati</taxon>
        <taxon>Pseudomonadota</taxon>
        <taxon>Alphaproteobacteria</taxon>
        <taxon>Rhodospirillales</taxon>
        <taxon>Azospirillaceae</taxon>
        <taxon>Azospirillum</taxon>
    </lineage>
</organism>
<accession>A0A433IZX0</accession>